<accession>W1PIF7</accession>
<name>W1PIF7_AMBTC</name>
<evidence type="ECO:0000313" key="3">
    <source>
        <dbReference type="Proteomes" id="UP000017836"/>
    </source>
</evidence>
<evidence type="ECO:0000313" key="2">
    <source>
        <dbReference type="EMBL" id="ERN07509.1"/>
    </source>
</evidence>
<keyword evidence="3" id="KW-1185">Reference proteome</keyword>
<feature type="compositionally biased region" description="Low complexity" evidence="1">
    <location>
        <begin position="91"/>
        <end position="105"/>
    </location>
</feature>
<sequence length="182" mass="20334">MGAIQFLEREESMEDTCVSEAMTNPENVAEFLILLSQAQEPLFPHWGNKKRRLHVKTAGKLTHKGWNSCFHNVTHNGGNKKKKAKKQRPQSPSTPLSLSGDGSGSDYLSSLSKVARAQNPRISCEPTTRRDSRSKGKIDPIEIFISFMSQSHEATTLRTEISACHAILDLNLLPTVEEEEFN</sequence>
<feature type="region of interest" description="Disordered" evidence="1">
    <location>
        <begin position="72"/>
        <end position="105"/>
    </location>
</feature>
<proteinExistence type="predicted"/>
<protein>
    <submittedName>
        <fullName evidence="2">Uncharacterized protein</fullName>
    </submittedName>
</protein>
<reference evidence="3" key="1">
    <citation type="journal article" date="2013" name="Science">
        <title>The Amborella genome and the evolution of flowering plants.</title>
        <authorList>
            <consortium name="Amborella Genome Project"/>
        </authorList>
    </citation>
    <scope>NUCLEOTIDE SEQUENCE [LARGE SCALE GENOMIC DNA]</scope>
</reference>
<gene>
    <name evidence="2" type="ORF">AMTR_s00154p00015750</name>
</gene>
<evidence type="ECO:0000256" key="1">
    <source>
        <dbReference type="SAM" id="MobiDB-lite"/>
    </source>
</evidence>
<dbReference type="Proteomes" id="UP000017836">
    <property type="component" value="Unassembled WGS sequence"/>
</dbReference>
<dbReference type="Gramene" id="ERN07509">
    <property type="protein sequence ID" value="ERN07509"/>
    <property type="gene ID" value="AMTR_s00154p00015750"/>
</dbReference>
<dbReference type="HOGENOM" id="CLU_1483955_0_0_1"/>
<dbReference type="EMBL" id="KI393735">
    <property type="protein sequence ID" value="ERN07509.1"/>
    <property type="molecule type" value="Genomic_DNA"/>
</dbReference>
<organism evidence="2 3">
    <name type="scientific">Amborella trichopoda</name>
    <dbReference type="NCBI Taxonomy" id="13333"/>
    <lineage>
        <taxon>Eukaryota</taxon>
        <taxon>Viridiplantae</taxon>
        <taxon>Streptophyta</taxon>
        <taxon>Embryophyta</taxon>
        <taxon>Tracheophyta</taxon>
        <taxon>Spermatophyta</taxon>
        <taxon>Magnoliopsida</taxon>
        <taxon>Amborellales</taxon>
        <taxon>Amborellaceae</taxon>
        <taxon>Amborella</taxon>
    </lineage>
</organism>
<dbReference type="AlphaFoldDB" id="W1PIF7"/>
<feature type="compositionally biased region" description="Basic residues" evidence="1">
    <location>
        <begin position="78"/>
        <end position="88"/>
    </location>
</feature>